<dbReference type="Proteomes" id="UP000245872">
    <property type="component" value="Chromosome"/>
</dbReference>
<dbReference type="AlphaFoldDB" id="A0A2Z3LBB2"/>
<proteinExistence type="predicted"/>
<feature type="signal peptide" evidence="1">
    <location>
        <begin position="1"/>
        <end position="21"/>
    </location>
</feature>
<dbReference type="EMBL" id="CP029619">
    <property type="protein sequence ID" value="AWN81532.1"/>
    <property type="molecule type" value="Genomic_DNA"/>
</dbReference>
<protein>
    <submittedName>
        <fullName evidence="2">Uncharacterized protein</fullName>
    </submittedName>
</protein>
<keyword evidence="1" id="KW-0732">Signal</keyword>
<feature type="chain" id="PRO_5016306327" evidence="1">
    <location>
        <begin position="22"/>
        <end position="94"/>
    </location>
</feature>
<evidence type="ECO:0000313" key="2">
    <source>
        <dbReference type="EMBL" id="AWN81532.1"/>
    </source>
</evidence>
<name>A0A2Z3LBB2_9BACT</name>
<keyword evidence="3" id="KW-1185">Reference proteome</keyword>
<evidence type="ECO:0000256" key="1">
    <source>
        <dbReference type="SAM" id="SignalP"/>
    </source>
</evidence>
<dbReference type="KEGG" id="cher:DK880_00198"/>
<reference evidence="2 3" key="1">
    <citation type="submission" date="2018-05" db="EMBL/GenBank/DDBJ databases">
        <title>Candidatus Cardinium hertigii Genome Assembly.</title>
        <authorList>
            <person name="Showmaker K.C."/>
            <person name="Walden K.O."/>
            <person name="Fields C.J."/>
            <person name="Lambert K.N."/>
            <person name="Hudson M.E."/>
        </authorList>
    </citation>
    <scope>NUCLEOTIDE SEQUENCE [LARGE SCALE GENOMIC DNA]</scope>
    <source>
        <strain evidence="3">cHgTN10</strain>
    </source>
</reference>
<sequence precursor="true">MRKIICFVIIIFDFFSVYASAQVNSPQACFIIMQESRFKMDFARLSRHNKIILLTSRYSYSRLEEKQKKYFFEIVQVDDFSCPCRIDVSAHGIR</sequence>
<accession>A0A2Z3LBB2</accession>
<organism evidence="2 3">
    <name type="scientific">Candidatus Cardinium hertigii</name>
    <dbReference type="NCBI Taxonomy" id="247481"/>
    <lineage>
        <taxon>Bacteria</taxon>
        <taxon>Pseudomonadati</taxon>
        <taxon>Bacteroidota</taxon>
        <taxon>Cytophagia</taxon>
        <taxon>Cytophagales</taxon>
        <taxon>Amoebophilaceae</taxon>
        <taxon>Candidatus Cardinium</taxon>
    </lineage>
</organism>
<evidence type="ECO:0000313" key="3">
    <source>
        <dbReference type="Proteomes" id="UP000245872"/>
    </source>
</evidence>
<gene>
    <name evidence="2" type="ORF">DK880_00198</name>
</gene>